<sequence length="280" mass="32887">MELILPDIYKPNILYQVGDGMLKKKMRDSERISSPDVVFLGSSHAYYSFDPVFFDKIGVSSFNWGTSQQTHPQTQMVIKEYITQNKPKLVIYEVFPEIFAMSGRESMADFLNAGEPFEVSFGDIWHFDNSIALINTYLIKYSRRILGVKDKTEFFDDKESYDRGFIKETNLNNNPRNIPMLKWVPRENQLKAFEENLKLLKDLDIPVLLVIAPYPFDYKNSDDFMSYLQPKAKLLSYKEILEFDEIEDFSDFHHLNYNGVLKMNRHLIEFLTKNNYLSKS</sequence>
<dbReference type="EMBL" id="JAVJIU010000003">
    <property type="protein sequence ID" value="MDR5590593.1"/>
    <property type="molecule type" value="Genomic_DNA"/>
</dbReference>
<organism evidence="1 2">
    <name type="scientific">Christiangramia sediminicola</name>
    <dbReference type="NCBI Taxonomy" id="3073267"/>
    <lineage>
        <taxon>Bacteria</taxon>
        <taxon>Pseudomonadati</taxon>
        <taxon>Bacteroidota</taxon>
        <taxon>Flavobacteriia</taxon>
        <taxon>Flavobacteriales</taxon>
        <taxon>Flavobacteriaceae</taxon>
        <taxon>Christiangramia</taxon>
    </lineage>
</organism>
<protein>
    <submittedName>
        <fullName evidence="1">Uncharacterized protein</fullName>
    </submittedName>
</protein>
<proteinExistence type="predicted"/>
<evidence type="ECO:0000313" key="2">
    <source>
        <dbReference type="Proteomes" id="UP001257234"/>
    </source>
</evidence>
<dbReference type="Proteomes" id="UP001257234">
    <property type="component" value="Unassembled WGS sequence"/>
</dbReference>
<accession>A0ABU1EQW8</accession>
<name>A0ABU1EQW8_9FLAO</name>
<evidence type="ECO:0000313" key="1">
    <source>
        <dbReference type="EMBL" id="MDR5590593.1"/>
    </source>
</evidence>
<reference evidence="2" key="1">
    <citation type="submission" date="2023-07" db="EMBL/GenBank/DDBJ databases">
        <title>Christiangramia sp. SM2212., a novel bacterium of the family Flavobacteriaceae isolated from the sea sediment.</title>
        <authorList>
            <person name="Wang J."/>
            <person name="Zhang X."/>
        </authorList>
    </citation>
    <scope>NUCLEOTIDE SEQUENCE [LARGE SCALE GENOMIC DNA]</scope>
    <source>
        <strain evidence="2">SM2212</strain>
    </source>
</reference>
<dbReference type="SUPFAM" id="SSF52266">
    <property type="entry name" value="SGNH hydrolase"/>
    <property type="match status" value="1"/>
</dbReference>
<keyword evidence="2" id="KW-1185">Reference proteome</keyword>
<gene>
    <name evidence="1" type="ORF">RE431_08075</name>
</gene>
<comment type="caution">
    <text evidence="1">The sequence shown here is derived from an EMBL/GenBank/DDBJ whole genome shotgun (WGS) entry which is preliminary data.</text>
</comment>